<feature type="compositionally biased region" description="Basic and acidic residues" evidence="1">
    <location>
        <begin position="70"/>
        <end position="84"/>
    </location>
</feature>
<organism evidence="2 3">
    <name type="scientific">Tuber borchii</name>
    <name type="common">White truffle</name>
    <dbReference type="NCBI Taxonomy" id="42251"/>
    <lineage>
        <taxon>Eukaryota</taxon>
        <taxon>Fungi</taxon>
        <taxon>Dikarya</taxon>
        <taxon>Ascomycota</taxon>
        <taxon>Pezizomycotina</taxon>
        <taxon>Pezizomycetes</taxon>
        <taxon>Pezizales</taxon>
        <taxon>Tuberaceae</taxon>
        <taxon>Tuber</taxon>
    </lineage>
</organism>
<feature type="region of interest" description="Disordered" evidence="1">
    <location>
        <begin position="70"/>
        <end position="93"/>
    </location>
</feature>
<comment type="caution">
    <text evidence="2">The sequence shown here is derived from an EMBL/GenBank/DDBJ whole genome shotgun (WGS) entry which is preliminary data.</text>
</comment>
<dbReference type="AlphaFoldDB" id="A0A2T7A5H8"/>
<evidence type="ECO:0000313" key="3">
    <source>
        <dbReference type="Proteomes" id="UP000244722"/>
    </source>
</evidence>
<accession>A0A2T7A5H8</accession>
<dbReference type="Proteomes" id="UP000244722">
    <property type="component" value="Unassembled WGS sequence"/>
</dbReference>
<sequence>MAAELTTVRTDGSLESKPRGRCIQDLYSESEMASGLERLGTSLLGAISNLKKPLFSPSDTWKRAMTEKKSEGFDLDKPGYEWRPESPPPLSLA</sequence>
<evidence type="ECO:0000313" key="2">
    <source>
        <dbReference type="EMBL" id="PUU82997.1"/>
    </source>
</evidence>
<reference evidence="2 3" key="1">
    <citation type="submission" date="2017-04" db="EMBL/GenBank/DDBJ databases">
        <title>Draft genome sequence of Tuber borchii Vittad., a whitish edible truffle.</title>
        <authorList>
            <consortium name="DOE Joint Genome Institute"/>
            <person name="Murat C."/>
            <person name="Kuo A."/>
            <person name="Barry K.W."/>
            <person name="Clum A."/>
            <person name="Dockter R.B."/>
            <person name="Fauchery L."/>
            <person name="Iotti M."/>
            <person name="Kohler A."/>
            <person name="Labutti K."/>
            <person name="Lindquist E.A."/>
            <person name="Lipzen A."/>
            <person name="Ohm R.A."/>
            <person name="Wang M."/>
            <person name="Grigoriev I.V."/>
            <person name="Zambonelli A."/>
            <person name="Martin F.M."/>
        </authorList>
    </citation>
    <scope>NUCLEOTIDE SEQUENCE [LARGE SCALE GENOMIC DNA]</scope>
    <source>
        <strain evidence="2 3">Tbo3840</strain>
    </source>
</reference>
<name>A0A2T7A5H8_TUBBO</name>
<proteinExistence type="predicted"/>
<evidence type="ECO:0000256" key="1">
    <source>
        <dbReference type="SAM" id="MobiDB-lite"/>
    </source>
</evidence>
<protein>
    <submittedName>
        <fullName evidence="2">Uncharacterized protein</fullName>
    </submittedName>
</protein>
<keyword evidence="3" id="KW-1185">Reference proteome</keyword>
<gene>
    <name evidence="2" type="ORF">B9Z19DRAFT_1073607</name>
</gene>
<dbReference type="EMBL" id="NESQ01000018">
    <property type="protein sequence ID" value="PUU82997.1"/>
    <property type="molecule type" value="Genomic_DNA"/>
</dbReference>